<evidence type="ECO:0000313" key="3">
    <source>
        <dbReference type="Proteomes" id="UP000032737"/>
    </source>
</evidence>
<feature type="transmembrane region" description="Helical" evidence="1">
    <location>
        <begin position="81"/>
        <end position="103"/>
    </location>
</feature>
<keyword evidence="1" id="KW-0472">Membrane</keyword>
<dbReference type="EMBL" id="FO681348">
    <property type="protein sequence ID" value="CCV65995.1"/>
    <property type="molecule type" value="Genomic_DNA"/>
</dbReference>
<keyword evidence="3" id="KW-1185">Reference proteome</keyword>
<dbReference type="Pfam" id="PF13630">
    <property type="entry name" value="SdpI"/>
    <property type="match status" value="1"/>
</dbReference>
<dbReference type="InterPro" id="IPR025962">
    <property type="entry name" value="SdpI/YhfL"/>
</dbReference>
<evidence type="ECO:0008006" key="4">
    <source>
        <dbReference type="Google" id="ProtNLM"/>
    </source>
</evidence>
<keyword evidence="1" id="KW-1133">Transmembrane helix</keyword>
<name>U4KNV9_9MOLU</name>
<organism evidence="2 3">
    <name type="scientific">Acholeplasma brassicae</name>
    <dbReference type="NCBI Taxonomy" id="61635"/>
    <lineage>
        <taxon>Bacteria</taxon>
        <taxon>Bacillati</taxon>
        <taxon>Mycoplasmatota</taxon>
        <taxon>Mollicutes</taxon>
        <taxon>Acholeplasmatales</taxon>
        <taxon>Acholeplasmataceae</taxon>
        <taxon>Acholeplasma</taxon>
    </lineage>
</organism>
<dbReference type="Proteomes" id="UP000032737">
    <property type="component" value="Chromosome"/>
</dbReference>
<evidence type="ECO:0000313" key="2">
    <source>
        <dbReference type="EMBL" id="CCV65995.1"/>
    </source>
</evidence>
<feature type="transmembrane region" description="Helical" evidence="1">
    <location>
        <begin position="56"/>
        <end position="75"/>
    </location>
</feature>
<evidence type="ECO:0000256" key="1">
    <source>
        <dbReference type="SAM" id="Phobius"/>
    </source>
</evidence>
<feature type="transmembrane region" description="Helical" evidence="1">
    <location>
        <begin position="6"/>
        <end position="21"/>
    </location>
</feature>
<accession>U4KNV9</accession>
<dbReference type="STRING" id="61635.BN85309740"/>
<dbReference type="KEGG" id="abra:BN85309740"/>
<gene>
    <name evidence="2" type="ORF">BN85309740</name>
</gene>
<keyword evidence="1" id="KW-0812">Transmembrane</keyword>
<sequence>MNYLLNMSIPIGFLFIAYLFIKKTPNQINDLYGYRTKWSKKSDETWHFAHRYYGKIWLSLSPVLMVLITTVLLFIMNESDYVLFIRSIIIKFLLITVTILSIIPVEKALRTHFDSSGMRIK</sequence>
<protein>
    <recommendedName>
        <fullName evidence="4">SdpI family protein</fullName>
    </recommendedName>
</protein>
<dbReference type="AlphaFoldDB" id="U4KNV9"/>
<reference evidence="2 3" key="1">
    <citation type="journal article" date="2013" name="J. Mol. Microbiol. Biotechnol.">
        <title>Analysis of the Complete Genomes of Acholeplasma brassicae , A. palmae and A. laidlawii and Their Comparison to the Obligate Parasites from ' Candidatus Phytoplasma'.</title>
        <authorList>
            <person name="Kube M."/>
            <person name="Siewert C."/>
            <person name="Migdoll A.M."/>
            <person name="Duduk B."/>
            <person name="Holz S."/>
            <person name="Rabus R."/>
            <person name="Seemuller E."/>
            <person name="Mitrovic J."/>
            <person name="Muller I."/>
            <person name="Buttner C."/>
            <person name="Reinhardt R."/>
        </authorList>
    </citation>
    <scope>NUCLEOTIDE SEQUENCE [LARGE SCALE GENOMIC DNA]</scope>
    <source>
        <strain evidence="3">0502</strain>
    </source>
</reference>
<proteinExistence type="predicted"/>
<dbReference type="HOGENOM" id="CLU_155106_0_0_14"/>